<evidence type="ECO:0000256" key="2">
    <source>
        <dbReference type="ARBA" id="ARBA00023130"/>
    </source>
</evidence>
<dbReference type="AlphaFoldDB" id="A0A8K1FY14"/>
<dbReference type="GO" id="GO:0005576">
    <property type="term" value="C:extracellular region"/>
    <property type="evidence" value="ECO:0007669"/>
    <property type="project" value="UniProtKB-ARBA"/>
</dbReference>
<reference evidence="5" key="1">
    <citation type="submission" date="2019-04" db="EMBL/GenBank/DDBJ databases">
        <title>Genome assembly of Zosterops borbonicus 15179.</title>
        <authorList>
            <person name="Leroy T."/>
            <person name="Anselmetti Y."/>
            <person name="Tilak M.-K."/>
            <person name="Nabholz B."/>
        </authorList>
    </citation>
    <scope>NUCLEOTIDE SEQUENCE</scope>
    <source>
        <strain evidence="5">HGM_15179</strain>
        <tissue evidence="5">Muscle</tissue>
    </source>
</reference>
<feature type="domain" description="Immunoglobulin V-set" evidence="4">
    <location>
        <begin position="1"/>
        <end position="116"/>
    </location>
</feature>
<protein>
    <recommendedName>
        <fullName evidence="4">Immunoglobulin V-set domain-containing protein</fullName>
    </recommendedName>
</protein>
<name>A0A8K1FY14_9PASS</name>
<evidence type="ECO:0000256" key="3">
    <source>
        <dbReference type="ARBA" id="ARBA00043265"/>
    </source>
</evidence>
<proteinExistence type="predicted"/>
<dbReference type="GO" id="GO:0019814">
    <property type="term" value="C:immunoglobulin complex"/>
    <property type="evidence" value="ECO:0007669"/>
    <property type="project" value="UniProtKB-KW"/>
</dbReference>
<accession>A0A8K1FY14</accession>
<organism evidence="5 6">
    <name type="scientific">Zosterops borbonicus</name>
    <dbReference type="NCBI Taxonomy" id="364589"/>
    <lineage>
        <taxon>Eukaryota</taxon>
        <taxon>Metazoa</taxon>
        <taxon>Chordata</taxon>
        <taxon>Craniata</taxon>
        <taxon>Vertebrata</taxon>
        <taxon>Euteleostomi</taxon>
        <taxon>Archelosauria</taxon>
        <taxon>Archosauria</taxon>
        <taxon>Dinosauria</taxon>
        <taxon>Saurischia</taxon>
        <taxon>Theropoda</taxon>
        <taxon>Coelurosauria</taxon>
        <taxon>Aves</taxon>
        <taxon>Neognathae</taxon>
        <taxon>Neoaves</taxon>
        <taxon>Telluraves</taxon>
        <taxon>Australaves</taxon>
        <taxon>Passeriformes</taxon>
        <taxon>Sylvioidea</taxon>
        <taxon>Zosteropidae</taxon>
        <taxon>Zosterops</taxon>
    </lineage>
</organism>
<evidence type="ECO:0000259" key="4">
    <source>
        <dbReference type="SMART" id="SM00406"/>
    </source>
</evidence>
<gene>
    <name evidence="5" type="ORF">HGM15179_021433</name>
</gene>
<dbReference type="Gene3D" id="2.60.40.10">
    <property type="entry name" value="Immunoglobulins"/>
    <property type="match status" value="2"/>
</dbReference>
<keyword evidence="3" id="KW-1280">Immunoglobulin</keyword>
<sequence>SGFDFGSYGMYWICQKPGKRLEWVATISNNRGSSYYAPSFKGRFRISRDNGQSSVTLTMNNLQDEDSGIYRTSGSTYYAPSVKGRFTISRDNGQSSVTLTMNNLQDEDSGSYFCARYFTSGCSVPGAHGDDAGAGPASISVSLKAQTLLTKSRPWSGP</sequence>
<dbReference type="SUPFAM" id="SSF48726">
    <property type="entry name" value="Immunoglobulin"/>
    <property type="match status" value="2"/>
</dbReference>
<dbReference type="OrthoDB" id="8865476at2759"/>
<dbReference type="PANTHER" id="PTHR23266">
    <property type="entry name" value="IMMUNOGLOBULIN HEAVY CHAIN"/>
    <property type="match status" value="1"/>
</dbReference>
<dbReference type="Pfam" id="PF07686">
    <property type="entry name" value="V-set"/>
    <property type="match status" value="2"/>
</dbReference>
<evidence type="ECO:0000313" key="6">
    <source>
        <dbReference type="Proteomes" id="UP000796761"/>
    </source>
</evidence>
<comment type="caution">
    <text evidence="5">The sequence shown here is derived from an EMBL/GenBank/DDBJ whole genome shotgun (WGS) entry which is preliminary data.</text>
</comment>
<dbReference type="InterPro" id="IPR036179">
    <property type="entry name" value="Ig-like_dom_sf"/>
</dbReference>
<dbReference type="InterPro" id="IPR050199">
    <property type="entry name" value="IgHV"/>
</dbReference>
<evidence type="ECO:0000313" key="5">
    <source>
        <dbReference type="EMBL" id="TRZ05676.1"/>
    </source>
</evidence>
<dbReference type="EMBL" id="SWJQ01003672">
    <property type="protein sequence ID" value="TRZ05676.1"/>
    <property type="molecule type" value="Genomic_DNA"/>
</dbReference>
<dbReference type="InterPro" id="IPR013106">
    <property type="entry name" value="Ig_V-set"/>
</dbReference>
<evidence type="ECO:0000256" key="1">
    <source>
        <dbReference type="ARBA" id="ARBA00022859"/>
    </source>
</evidence>
<feature type="non-terminal residue" evidence="5">
    <location>
        <position position="158"/>
    </location>
</feature>
<dbReference type="GO" id="GO:0002250">
    <property type="term" value="P:adaptive immune response"/>
    <property type="evidence" value="ECO:0007669"/>
    <property type="project" value="UniProtKB-KW"/>
</dbReference>
<keyword evidence="2" id="KW-1064">Adaptive immunity</keyword>
<dbReference type="SMART" id="SM00406">
    <property type="entry name" value="IGv"/>
    <property type="match status" value="1"/>
</dbReference>
<keyword evidence="1" id="KW-0391">Immunity</keyword>
<dbReference type="Proteomes" id="UP000796761">
    <property type="component" value="Unassembled WGS sequence"/>
</dbReference>
<keyword evidence="6" id="KW-1185">Reference proteome</keyword>
<dbReference type="InterPro" id="IPR013783">
    <property type="entry name" value="Ig-like_fold"/>
</dbReference>